<evidence type="ECO:0000313" key="3">
    <source>
        <dbReference type="Proteomes" id="UP001348641"/>
    </source>
</evidence>
<reference evidence="2 3" key="1">
    <citation type="submission" date="2023-07" db="EMBL/GenBank/DDBJ databases">
        <authorList>
            <person name="Girao M."/>
            <person name="Carvalho M.F."/>
        </authorList>
    </citation>
    <scope>NUCLEOTIDE SEQUENCE [LARGE SCALE GENOMIC DNA]</scope>
    <source>
        <strain evidence="2 3">66/93</strain>
    </source>
</reference>
<dbReference type="EMBL" id="JAUUCC010000027">
    <property type="protein sequence ID" value="MEE2051301.1"/>
    <property type="molecule type" value="Genomic_DNA"/>
</dbReference>
<dbReference type="Gene3D" id="3.40.710.10">
    <property type="entry name" value="DD-peptidase/beta-lactamase superfamily"/>
    <property type="match status" value="1"/>
</dbReference>
<dbReference type="SUPFAM" id="SSF56601">
    <property type="entry name" value="beta-lactamase/transpeptidase-like"/>
    <property type="match status" value="1"/>
</dbReference>
<evidence type="ECO:0000259" key="1">
    <source>
        <dbReference type="Pfam" id="PF00144"/>
    </source>
</evidence>
<proteinExistence type="predicted"/>
<dbReference type="InterPro" id="IPR001466">
    <property type="entry name" value="Beta-lactam-related"/>
</dbReference>
<organism evidence="2 3">
    <name type="scientific">Nocardiopsis tropica</name>
    <dbReference type="NCBI Taxonomy" id="109330"/>
    <lineage>
        <taxon>Bacteria</taxon>
        <taxon>Bacillati</taxon>
        <taxon>Actinomycetota</taxon>
        <taxon>Actinomycetes</taxon>
        <taxon>Streptosporangiales</taxon>
        <taxon>Nocardiopsidaceae</taxon>
        <taxon>Nocardiopsis</taxon>
    </lineage>
</organism>
<accession>A0ABU7KPS1</accession>
<dbReference type="Pfam" id="PF00144">
    <property type="entry name" value="Beta-lactamase"/>
    <property type="match status" value="1"/>
</dbReference>
<keyword evidence="2" id="KW-0378">Hydrolase</keyword>
<dbReference type="GO" id="GO:0016787">
    <property type="term" value="F:hydrolase activity"/>
    <property type="evidence" value="ECO:0007669"/>
    <property type="project" value="UniProtKB-KW"/>
</dbReference>
<name>A0ABU7KPS1_9ACTN</name>
<dbReference type="EC" id="3.1.1.103" evidence="2"/>
<protein>
    <submittedName>
        <fullName evidence="2">Serine hydrolase domain-containing protein</fullName>
        <ecNumber evidence="2">3.1.1.103</ecNumber>
    </submittedName>
</protein>
<sequence>MSATSAEQNRPELQKIIQDVVGPGFVGIQMRVNDERGEWVGSAGARELGSPEKPPTDGHFRIGSNTKTFIATVVLQLVAGGRLGLEDPVADHLPGFGLDRRITVRMLLQHTSGVFNFTGEYYEDGTVVPGITWAGREWVESRFRTYRPEELVELSLSRPARFEPGADWSYANTNYVLARLLVEKVTGHSLAEEMRRSILGPLGLTGTVVPTTGPELPEPHAHAYYRYEEDGEERTVDVTRQNPSWISSGGDMVSTTRDLHVFISALVGGRLLPAPLLAEMCAPHPKAGYGLGVFVQEVPGGGTVITHNGGIAGYAALMYATPDASRTLTASLTYVDDAGQSLAGAFQEVTRKLVGEVFGGGRDAAAEPAR</sequence>
<evidence type="ECO:0000313" key="2">
    <source>
        <dbReference type="EMBL" id="MEE2051301.1"/>
    </source>
</evidence>
<gene>
    <name evidence="2" type="ORF">Q8A49_12440</name>
</gene>
<dbReference type="InterPro" id="IPR012338">
    <property type="entry name" value="Beta-lactam/transpept-like"/>
</dbReference>
<dbReference type="Proteomes" id="UP001348641">
    <property type="component" value="Unassembled WGS sequence"/>
</dbReference>
<comment type="caution">
    <text evidence="2">The sequence shown here is derived from an EMBL/GenBank/DDBJ whole genome shotgun (WGS) entry which is preliminary data.</text>
</comment>
<dbReference type="PANTHER" id="PTHR46825">
    <property type="entry name" value="D-ALANYL-D-ALANINE-CARBOXYPEPTIDASE/ENDOPEPTIDASE AMPH"/>
    <property type="match status" value="1"/>
</dbReference>
<feature type="domain" description="Beta-lactamase-related" evidence="1">
    <location>
        <begin position="15"/>
        <end position="329"/>
    </location>
</feature>
<dbReference type="RefSeq" id="WP_330158446.1">
    <property type="nucleotide sequence ID" value="NZ_BAAAJA010000008.1"/>
</dbReference>
<dbReference type="InterPro" id="IPR050491">
    <property type="entry name" value="AmpC-like"/>
</dbReference>
<dbReference type="PANTHER" id="PTHR46825:SF7">
    <property type="entry name" value="D-ALANYL-D-ALANINE CARBOXYPEPTIDASE"/>
    <property type="match status" value="1"/>
</dbReference>